<evidence type="ECO:0000313" key="2">
    <source>
        <dbReference type="Proteomes" id="UP000183209"/>
    </source>
</evidence>
<dbReference type="AlphaFoldDB" id="A0A1I6VBS0"/>
<dbReference type="Proteomes" id="UP000183209">
    <property type="component" value="Unassembled WGS sequence"/>
</dbReference>
<accession>A0A1I6VBS0</accession>
<reference evidence="1 2" key="1">
    <citation type="submission" date="2016-10" db="EMBL/GenBank/DDBJ databases">
        <authorList>
            <person name="de Groot N.N."/>
        </authorList>
    </citation>
    <scope>NUCLEOTIDE SEQUENCE [LARGE SCALE GENOMIC DNA]</scope>
    <source>
        <strain evidence="1 2">CGMCC 1.6114</strain>
    </source>
</reference>
<gene>
    <name evidence="1" type="ORF">SAMN04487906_2971</name>
</gene>
<dbReference type="EMBL" id="FPAG01000009">
    <property type="protein sequence ID" value="SFT11183.1"/>
    <property type="molecule type" value="Genomic_DNA"/>
</dbReference>
<protein>
    <submittedName>
        <fullName evidence="1">Uncharacterized protein</fullName>
    </submittedName>
</protein>
<dbReference type="RefSeq" id="WP_038266686.1">
    <property type="nucleotide sequence ID" value="NZ_FPAG01000009.1"/>
</dbReference>
<proteinExistence type="predicted"/>
<evidence type="ECO:0000313" key="1">
    <source>
        <dbReference type="EMBL" id="SFT11183.1"/>
    </source>
</evidence>
<organism evidence="1 2">
    <name type="scientific">Zhouia amylolytica</name>
    <dbReference type="NCBI Taxonomy" id="376730"/>
    <lineage>
        <taxon>Bacteria</taxon>
        <taxon>Pseudomonadati</taxon>
        <taxon>Bacteroidota</taxon>
        <taxon>Flavobacteriia</taxon>
        <taxon>Flavobacteriales</taxon>
        <taxon>Flavobacteriaceae</taxon>
        <taxon>Zhouia</taxon>
    </lineage>
</organism>
<sequence>MRAIIFLITWCIPIFCIAQDLNELDKKNGFRGIELGSKIHKYECMQTMTPEYATKNNLSPEWDYYNTLCNHKLIIGQTIAHLLFKTADNKISEIAIISKADRNIIKSLSDLYGEPTYFTPNLDLYYWRSEKIELRVFFEINKMTINYKSYAWSLKRDEIKAEKESKKAKKQFIP</sequence>
<name>A0A1I6VBS0_9FLAO</name>
<dbReference type="OrthoDB" id="980550at2"/>